<evidence type="ECO:0008006" key="4">
    <source>
        <dbReference type="Google" id="ProtNLM"/>
    </source>
</evidence>
<evidence type="ECO:0000313" key="3">
    <source>
        <dbReference type="Proteomes" id="UP000434172"/>
    </source>
</evidence>
<keyword evidence="1" id="KW-0732">Signal</keyword>
<proteinExistence type="predicted"/>
<reference evidence="2 3" key="1">
    <citation type="submission" date="2019-12" db="EMBL/GenBank/DDBJ databases">
        <title>A genome sequence resource for the geographically widespread anthracnose pathogen Colletotrichum asianum.</title>
        <authorList>
            <person name="Meng Y."/>
        </authorList>
    </citation>
    <scope>NUCLEOTIDE SEQUENCE [LARGE SCALE GENOMIC DNA]</scope>
    <source>
        <strain evidence="2 3">ICMP 18580</strain>
    </source>
</reference>
<accession>A0A8H3VZ87</accession>
<organism evidence="2 3">
    <name type="scientific">Colletotrichum asianum</name>
    <dbReference type="NCBI Taxonomy" id="702518"/>
    <lineage>
        <taxon>Eukaryota</taxon>
        <taxon>Fungi</taxon>
        <taxon>Dikarya</taxon>
        <taxon>Ascomycota</taxon>
        <taxon>Pezizomycotina</taxon>
        <taxon>Sordariomycetes</taxon>
        <taxon>Hypocreomycetidae</taxon>
        <taxon>Glomerellales</taxon>
        <taxon>Glomerellaceae</taxon>
        <taxon>Colletotrichum</taxon>
        <taxon>Colletotrichum gloeosporioides species complex</taxon>
    </lineage>
</organism>
<evidence type="ECO:0000313" key="2">
    <source>
        <dbReference type="EMBL" id="KAF0316949.1"/>
    </source>
</evidence>
<feature type="chain" id="PRO_5034472793" description="Secreted protein" evidence="1">
    <location>
        <begin position="30"/>
        <end position="95"/>
    </location>
</feature>
<evidence type="ECO:0000256" key="1">
    <source>
        <dbReference type="SAM" id="SignalP"/>
    </source>
</evidence>
<keyword evidence="3" id="KW-1185">Reference proteome</keyword>
<comment type="caution">
    <text evidence="2">The sequence shown here is derived from an EMBL/GenBank/DDBJ whole genome shotgun (WGS) entry which is preliminary data.</text>
</comment>
<dbReference type="EMBL" id="WOWK01000142">
    <property type="protein sequence ID" value="KAF0316949.1"/>
    <property type="molecule type" value="Genomic_DNA"/>
</dbReference>
<name>A0A8H3VZ87_9PEZI</name>
<sequence length="95" mass="10731">MAFCKSCLLSAHLCAWTIWLGVHLGFVCCRGIQLPPGALELPSINFQRRWLKCHTSRREGTLTEYLRLWQIYFKIVGSECGGNVCPPQAELHAVV</sequence>
<dbReference type="AlphaFoldDB" id="A0A8H3VZ87"/>
<gene>
    <name evidence="2" type="ORF">GQ607_015835</name>
</gene>
<feature type="signal peptide" evidence="1">
    <location>
        <begin position="1"/>
        <end position="29"/>
    </location>
</feature>
<dbReference type="Proteomes" id="UP000434172">
    <property type="component" value="Unassembled WGS sequence"/>
</dbReference>
<protein>
    <recommendedName>
        <fullName evidence="4">Secreted protein</fullName>
    </recommendedName>
</protein>